<organism evidence="2 4">
    <name type="scientific">Cucumis melo var. makuwa</name>
    <name type="common">Oriental melon</name>
    <dbReference type="NCBI Taxonomy" id="1194695"/>
    <lineage>
        <taxon>Eukaryota</taxon>
        <taxon>Viridiplantae</taxon>
        <taxon>Streptophyta</taxon>
        <taxon>Embryophyta</taxon>
        <taxon>Tracheophyta</taxon>
        <taxon>Spermatophyta</taxon>
        <taxon>Magnoliopsida</taxon>
        <taxon>eudicotyledons</taxon>
        <taxon>Gunneridae</taxon>
        <taxon>Pentapetalae</taxon>
        <taxon>rosids</taxon>
        <taxon>fabids</taxon>
        <taxon>Cucurbitales</taxon>
        <taxon>Cucurbitaceae</taxon>
        <taxon>Benincaseae</taxon>
        <taxon>Cucumis</taxon>
    </lineage>
</organism>
<dbReference type="Proteomes" id="UP000321947">
    <property type="component" value="Unassembled WGS sequence"/>
</dbReference>
<protein>
    <submittedName>
        <fullName evidence="2">Mannose-P-dolichol utilization defect 1 protein-like protein 2-like</fullName>
    </submittedName>
</protein>
<dbReference type="OrthoDB" id="1718394at2759"/>
<dbReference type="EMBL" id="SSTE01011134">
    <property type="protein sequence ID" value="KAA0052039.1"/>
    <property type="molecule type" value="Genomic_DNA"/>
</dbReference>
<sequence length="109" mass="12879">MQDKKNWIQLLDVAQFCFNAQTSSSTGKNSFEILSERQLLLPHIVDHPYAGKNSQAHNFTKEWKQTTYIAQAYLEKVSKHKKKWADKKRWSLEFRAEDQVLIKLKVEQI</sequence>
<dbReference type="Proteomes" id="UP000321393">
    <property type="component" value="Unassembled WGS sequence"/>
</dbReference>
<dbReference type="AlphaFoldDB" id="A0A5D3C024"/>
<comment type="caution">
    <text evidence="2">The sequence shown here is derived from an EMBL/GenBank/DDBJ whole genome shotgun (WGS) entry which is preliminary data.</text>
</comment>
<evidence type="ECO:0000313" key="3">
    <source>
        <dbReference type="Proteomes" id="UP000321393"/>
    </source>
</evidence>
<gene>
    <name evidence="2" type="ORF">E5676_scaffold409G001400</name>
    <name evidence="1" type="ORF">E6C27_scaffold60G005380</name>
</gene>
<name>A0A5D3C024_CUCMM</name>
<proteinExistence type="predicted"/>
<reference evidence="3 4" key="1">
    <citation type="submission" date="2019-08" db="EMBL/GenBank/DDBJ databases">
        <title>Draft genome sequences of two oriental melons (Cucumis melo L. var makuwa).</title>
        <authorList>
            <person name="Kwon S.-Y."/>
        </authorList>
    </citation>
    <scope>NUCLEOTIDE SEQUENCE [LARGE SCALE GENOMIC DNA]</scope>
    <source>
        <strain evidence="4">cv. Chang Bougi</strain>
        <strain evidence="3">cv. SW 3</strain>
        <tissue evidence="2">Leaf</tissue>
    </source>
</reference>
<evidence type="ECO:0000313" key="2">
    <source>
        <dbReference type="EMBL" id="TYK04522.1"/>
    </source>
</evidence>
<evidence type="ECO:0000313" key="1">
    <source>
        <dbReference type="EMBL" id="KAA0052039.1"/>
    </source>
</evidence>
<evidence type="ECO:0000313" key="4">
    <source>
        <dbReference type="Proteomes" id="UP000321947"/>
    </source>
</evidence>
<accession>A0A5D3C024</accession>
<dbReference type="EMBL" id="SSTD01014204">
    <property type="protein sequence ID" value="TYK04522.1"/>
    <property type="molecule type" value="Genomic_DNA"/>
</dbReference>